<feature type="transmembrane region" description="Helical" evidence="7">
    <location>
        <begin position="21"/>
        <end position="41"/>
    </location>
</feature>
<dbReference type="PANTHER" id="PTHR43266:SF9">
    <property type="entry name" value="PERMEASE, MAJOR FACILITATOR SUPERFAMILY-RELATED"/>
    <property type="match status" value="1"/>
</dbReference>
<dbReference type="InterPro" id="IPR011701">
    <property type="entry name" value="MFS"/>
</dbReference>
<feature type="transmembrane region" description="Helical" evidence="7">
    <location>
        <begin position="293"/>
        <end position="312"/>
    </location>
</feature>
<keyword evidence="4 7" id="KW-0812">Transmembrane</keyword>
<keyword evidence="5 7" id="KW-1133">Transmembrane helix</keyword>
<dbReference type="EMBL" id="BJZI01000028">
    <property type="protein sequence ID" value="GEO67405.1"/>
    <property type="molecule type" value="Genomic_DNA"/>
</dbReference>
<dbReference type="InterPro" id="IPR036259">
    <property type="entry name" value="MFS_trans_sf"/>
</dbReference>
<feature type="transmembrane region" description="Helical" evidence="7">
    <location>
        <begin position="175"/>
        <end position="194"/>
    </location>
</feature>
<dbReference type="CDD" id="cd06173">
    <property type="entry name" value="MFS_MefA_like"/>
    <property type="match status" value="1"/>
</dbReference>
<sequence>MVADMISNRQSVIQIIRAASSDIIGILSGGIFSFSLALMLLHTTHSAISFGLESIVYPIVGLLLVVPIGNFVDTHDHKTTILVSKLVTLVALLIYSAVIFRLHDRLAASIVIVAVYAINDRISGTGYTASVHELVNERHIKPLTTIEQAATSGVQLASPLLAALLYGLIGFRGVLWLEAIAEFVVILITLSMHFHPLPQAAPTQQTAGQWAAFKVGLRYIHDHAVLWFVVQIAVWLNLLFSSVDVGLAYVMVQTLKLGNTRLGWVSSACALGMLAGNLLLMRLPSFQHLIRTVLLLTLGFGSVFALMGAWLVHPLAANLVTGGLVLLSMAMGLFLAWINTPISVYLQTTVPTHLLGRVSVTLTTLNTLAMPVGTLLFSWLFQRLLGGPLFIAVGLVLIGLVGFFWYRNRKIVHQVVAPQPSGEANA</sequence>
<dbReference type="RefSeq" id="WP_162256122.1">
    <property type="nucleotide sequence ID" value="NZ_BJZI01000028.1"/>
</dbReference>
<accession>A0ABQ0WUM2</accession>
<feature type="transmembrane region" description="Helical" evidence="7">
    <location>
        <begin position="81"/>
        <end position="100"/>
    </location>
</feature>
<dbReference type="SUPFAM" id="SSF103473">
    <property type="entry name" value="MFS general substrate transporter"/>
    <property type="match status" value="1"/>
</dbReference>
<gene>
    <name evidence="8" type="ORF">LSP04_18240</name>
</gene>
<evidence type="ECO:0000256" key="2">
    <source>
        <dbReference type="ARBA" id="ARBA00022448"/>
    </source>
</evidence>
<evidence type="ECO:0000256" key="7">
    <source>
        <dbReference type="SAM" id="Phobius"/>
    </source>
</evidence>
<dbReference type="Proteomes" id="UP000321691">
    <property type="component" value="Unassembled WGS sequence"/>
</dbReference>
<evidence type="ECO:0000313" key="8">
    <source>
        <dbReference type="EMBL" id="GEO67405.1"/>
    </source>
</evidence>
<evidence type="ECO:0000313" key="9">
    <source>
        <dbReference type="Proteomes" id="UP000321691"/>
    </source>
</evidence>
<evidence type="ECO:0000256" key="1">
    <source>
        <dbReference type="ARBA" id="ARBA00004651"/>
    </source>
</evidence>
<keyword evidence="3" id="KW-1003">Cell membrane</keyword>
<dbReference type="Pfam" id="PF07690">
    <property type="entry name" value="MFS_1"/>
    <property type="match status" value="1"/>
</dbReference>
<comment type="caution">
    <text evidence="8">The sequence shown here is derived from an EMBL/GenBank/DDBJ whole genome shotgun (WGS) entry which is preliminary data.</text>
</comment>
<evidence type="ECO:0000256" key="6">
    <source>
        <dbReference type="ARBA" id="ARBA00023136"/>
    </source>
</evidence>
<feature type="transmembrane region" description="Helical" evidence="7">
    <location>
        <begin position="262"/>
        <end position="281"/>
    </location>
</feature>
<protein>
    <submittedName>
        <fullName evidence="8">MFS transporter</fullName>
    </submittedName>
</protein>
<organism evidence="8 9">
    <name type="scientific">Levilactobacillus spicheri</name>
    <dbReference type="NCBI Taxonomy" id="216463"/>
    <lineage>
        <taxon>Bacteria</taxon>
        <taxon>Bacillati</taxon>
        <taxon>Bacillota</taxon>
        <taxon>Bacilli</taxon>
        <taxon>Lactobacillales</taxon>
        <taxon>Lactobacillaceae</taxon>
        <taxon>Levilactobacillus</taxon>
    </lineage>
</organism>
<reference evidence="8 9" key="1">
    <citation type="submission" date="2019-07" db="EMBL/GenBank/DDBJ databases">
        <title>Whole genome shotgun sequence of Lactobacillus spicheri NBRC 107155.</title>
        <authorList>
            <person name="Hosoyama A."/>
            <person name="Uohara A."/>
            <person name="Ohji S."/>
            <person name="Ichikawa N."/>
        </authorList>
    </citation>
    <scope>NUCLEOTIDE SEQUENCE [LARGE SCALE GENOMIC DNA]</scope>
    <source>
        <strain evidence="8 9">NBRC 107155</strain>
    </source>
</reference>
<keyword evidence="9" id="KW-1185">Reference proteome</keyword>
<keyword evidence="2" id="KW-0813">Transport</keyword>
<feature type="transmembrane region" description="Helical" evidence="7">
    <location>
        <begin position="358"/>
        <end position="381"/>
    </location>
</feature>
<keyword evidence="6 7" id="KW-0472">Membrane</keyword>
<evidence type="ECO:0000256" key="3">
    <source>
        <dbReference type="ARBA" id="ARBA00022475"/>
    </source>
</evidence>
<dbReference type="PANTHER" id="PTHR43266">
    <property type="entry name" value="MACROLIDE-EFFLUX PROTEIN"/>
    <property type="match status" value="1"/>
</dbReference>
<dbReference type="Gene3D" id="1.20.1250.20">
    <property type="entry name" value="MFS general substrate transporter like domains"/>
    <property type="match status" value="1"/>
</dbReference>
<feature type="transmembrane region" description="Helical" evidence="7">
    <location>
        <begin position="47"/>
        <end position="69"/>
    </location>
</feature>
<feature type="transmembrane region" description="Helical" evidence="7">
    <location>
        <begin position="224"/>
        <end position="250"/>
    </location>
</feature>
<feature type="transmembrane region" description="Helical" evidence="7">
    <location>
        <begin position="324"/>
        <end position="346"/>
    </location>
</feature>
<comment type="subcellular location">
    <subcellularLocation>
        <location evidence="1">Cell membrane</location>
        <topology evidence="1">Multi-pass membrane protein</topology>
    </subcellularLocation>
</comment>
<evidence type="ECO:0000256" key="5">
    <source>
        <dbReference type="ARBA" id="ARBA00022989"/>
    </source>
</evidence>
<feature type="transmembrane region" description="Helical" evidence="7">
    <location>
        <begin position="387"/>
        <end position="406"/>
    </location>
</feature>
<proteinExistence type="predicted"/>
<evidence type="ECO:0000256" key="4">
    <source>
        <dbReference type="ARBA" id="ARBA00022692"/>
    </source>
</evidence>
<name>A0ABQ0WUM2_9LACO</name>